<dbReference type="OrthoDB" id="10253954at2759"/>
<dbReference type="InterPro" id="IPR003595">
    <property type="entry name" value="Tyr_Pase_cat"/>
</dbReference>
<dbReference type="InterPro" id="IPR000387">
    <property type="entry name" value="Tyr_Pase_dom"/>
</dbReference>
<proteinExistence type="inferred from homology"/>
<organism evidence="5 6">
    <name type="scientific">Hymenoscyphus fraxineus</name>
    <dbReference type="NCBI Taxonomy" id="746836"/>
    <lineage>
        <taxon>Eukaryota</taxon>
        <taxon>Fungi</taxon>
        <taxon>Dikarya</taxon>
        <taxon>Ascomycota</taxon>
        <taxon>Pezizomycotina</taxon>
        <taxon>Leotiomycetes</taxon>
        <taxon>Helotiales</taxon>
        <taxon>Helotiaceae</taxon>
        <taxon>Hymenoscyphus</taxon>
    </lineage>
</organism>
<dbReference type="InterPro" id="IPR016130">
    <property type="entry name" value="Tyr_Pase_AS"/>
</dbReference>
<dbReference type="PRINTS" id="PR00700">
    <property type="entry name" value="PRTYPHPHTASE"/>
</dbReference>
<protein>
    <submittedName>
        <fullName evidence="5">Uncharacterized protein</fullName>
    </submittedName>
</protein>
<gene>
    <name evidence="5" type="ORF">HYFRA_00009965</name>
</gene>
<dbReference type="AlphaFoldDB" id="A0A9N9L5V1"/>
<dbReference type="EMBL" id="CAJVRL010000083">
    <property type="protein sequence ID" value="CAG8958648.1"/>
    <property type="molecule type" value="Genomic_DNA"/>
</dbReference>
<dbReference type="PROSITE" id="PS00383">
    <property type="entry name" value="TYR_PHOSPHATASE_1"/>
    <property type="match status" value="1"/>
</dbReference>
<keyword evidence="6" id="KW-1185">Reference proteome</keyword>
<dbReference type="PANTHER" id="PTHR19134:SF449">
    <property type="entry name" value="TYROSINE-PROTEIN PHOSPHATASE 1"/>
    <property type="match status" value="1"/>
</dbReference>
<dbReference type="Pfam" id="PF00102">
    <property type="entry name" value="Y_phosphatase"/>
    <property type="match status" value="1"/>
</dbReference>
<dbReference type="Gene3D" id="3.90.190.10">
    <property type="entry name" value="Protein tyrosine phosphatase superfamily"/>
    <property type="match status" value="1"/>
</dbReference>
<name>A0A9N9L5V1_9HELO</name>
<dbReference type="PROSITE" id="PS50055">
    <property type="entry name" value="TYR_PHOSPHATASE_PTP"/>
    <property type="match status" value="1"/>
</dbReference>
<dbReference type="InterPro" id="IPR050348">
    <property type="entry name" value="Protein-Tyr_Phosphatase"/>
</dbReference>
<evidence type="ECO:0000256" key="2">
    <source>
        <dbReference type="SAM" id="MobiDB-lite"/>
    </source>
</evidence>
<evidence type="ECO:0000259" key="4">
    <source>
        <dbReference type="PROSITE" id="PS50056"/>
    </source>
</evidence>
<evidence type="ECO:0000259" key="3">
    <source>
        <dbReference type="PROSITE" id="PS50055"/>
    </source>
</evidence>
<feature type="compositionally biased region" description="Basic and acidic residues" evidence="2">
    <location>
        <begin position="48"/>
        <end position="57"/>
    </location>
</feature>
<reference evidence="5" key="1">
    <citation type="submission" date="2021-07" db="EMBL/GenBank/DDBJ databases">
        <authorList>
            <person name="Durling M."/>
        </authorList>
    </citation>
    <scope>NUCLEOTIDE SEQUENCE</scope>
</reference>
<accession>A0A9N9L5V1</accession>
<feature type="domain" description="Tyrosine specific protein phosphatases" evidence="4">
    <location>
        <begin position="301"/>
        <end position="385"/>
    </location>
</feature>
<evidence type="ECO:0000313" key="5">
    <source>
        <dbReference type="EMBL" id="CAG8958648.1"/>
    </source>
</evidence>
<dbReference type="InterPro" id="IPR029021">
    <property type="entry name" value="Prot-tyrosine_phosphatase-like"/>
</dbReference>
<feature type="region of interest" description="Disordered" evidence="2">
    <location>
        <begin position="1"/>
        <end position="77"/>
    </location>
</feature>
<dbReference type="InterPro" id="IPR000242">
    <property type="entry name" value="PTP_cat"/>
</dbReference>
<evidence type="ECO:0000313" key="6">
    <source>
        <dbReference type="Proteomes" id="UP000696280"/>
    </source>
</evidence>
<dbReference type="SUPFAM" id="SSF52799">
    <property type="entry name" value="(Phosphotyrosine protein) phosphatases II"/>
    <property type="match status" value="1"/>
</dbReference>
<comment type="caution">
    <text evidence="5">The sequence shown here is derived from an EMBL/GenBank/DDBJ whole genome shotgun (WGS) entry which is preliminary data.</text>
</comment>
<evidence type="ECO:0000256" key="1">
    <source>
        <dbReference type="ARBA" id="ARBA00009649"/>
    </source>
</evidence>
<dbReference type="SMART" id="SM00404">
    <property type="entry name" value="PTPc_motif"/>
    <property type="match status" value="1"/>
</dbReference>
<feature type="compositionally biased region" description="Basic residues" evidence="2">
    <location>
        <begin position="1"/>
        <end position="12"/>
    </location>
</feature>
<dbReference type="PANTHER" id="PTHR19134">
    <property type="entry name" value="RECEPTOR-TYPE TYROSINE-PROTEIN PHOSPHATASE"/>
    <property type="match status" value="1"/>
</dbReference>
<sequence length="406" mass="45413">MERLRSSTKRAHSATPPPEEADGVPQIDGTCMGKPNGAEDAVPPAKAAKPDSGDRKTTSAADAAPAENRSPEIPAFLQLSESEIRSKYEELVRLESMRLAAGGNDPEWGRLDPDPLLDRYNNIYPWACNRIKLKVPEGVNDYINASPISLISTTGTESTLKKGIQDKYICMQGPKIQTVNHVWHMVWHELATPNNTSPAVIIMLSPTHGPDPTNTKTMEKCYPYFPEKEGDEFVLNEKNELGDEFHGKVTFVSREPDIPGTQIEVRQFVMTVDGQDEEKPVWHYLYPNWPDFGALEESNVASLLSLMEISRKANGDGENPRLVHCSAGVGRTGTFVALEFLMGELHDGGWEKWDEEYPGKDPVFETVNRLREQRKTMVQAYEQYAFLYEVLGKLWRERYGAKSGGG</sequence>
<dbReference type="Proteomes" id="UP000696280">
    <property type="component" value="Unassembled WGS sequence"/>
</dbReference>
<comment type="similarity">
    <text evidence="1">Belongs to the protein-tyrosine phosphatase family. Non-receptor class subfamily.</text>
</comment>
<dbReference type="CDD" id="cd18533">
    <property type="entry name" value="PTP_fungal"/>
    <property type="match status" value="1"/>
</dbReference>
<dbReference type="GO" id="GO:0004725">
    <property type="term" value="F:protein tyrosine phosphatase activity"/>
    <property type="evidence" value="ECO:0007669"/>
    <property type="project" value="InterPro"/>
</dbReference>
<dbReference type="SMART" id="SM00194">
    <property type="entry name" value="PTPc"/>
    <property type="match status" value="1"/>
</dbReference>
<dbReference type="PROSITE" id="PS50056">
    <property type="entry name" value="TYR_PHOSPHATASE_2"/>
    <property type="match status" value="1"/>
</dbReference>
<feature type="domain" description="Tyrosine-protein phosphatase" evidence="3">
    <location>
        <begin position="84"/>
        <end position="394"/>
    </location>
</feature>